<feature type="transmembrane region" description="Helical" evidence="1">
    <location>
        <begin position="68"/>
        <end position="85"/>
    </location>
</feature>
<evidence type="ECO:0000313" key="2">
    <source>
        <dbReference type="EMBL" id="KCZ81080.1"/>
    </source>
</evidence>
<keyword evidence="1" id="KW-0812">Transmembrane</keyword>
<accession>A0A059F1Q3</accession>
<dbReference type="Proteomes" id="UP000030655">
    <property type="component" value="Unassembled WGS sequence"/>
</dbReference>
<feature type="transmembrane region" description="Helical" evidence="1">
    <location>
        <begin position="153"/>
        <end position="173"/>
    </location>
</feature>
<dbReference type="OrthoDB" id="2198875at2759"/>
<keyword evidence="1" id="KW-0472">Membrane</keyword>
<evidence type="ECO:0000256" key="1">
    <source>
        <dbReference type="SAM" id="Phobius"/>
    </source>
</evidence>
<feature type="transmembrane region" description="Helical" evidence="1">
    <location>
        <begin position="122"/>
        <end position="141"/>
    </location>
</feature>
<dbReference type="EMBL" id="KK365151">
    <property type="protein sequence ID" value="KCZ81080.1"/>
    <property type="molecule type" value="Genomic_DNA"/>
</dbReference>
<keyword evidence="1" id="KW-1133">Transmembrane helix</keyword>
<protein>
    <submittedName>
        <fullName evidence="2">Uncharacterized protein</fullName>
    </submittedName>
</protein>
<feature type="transmembrane region" description="Helical" evidence="1">
    <location>
        <begin position="179"/>
        <end position="197"/>
    </location>
</feature>
<gene>
    <name evidence="2" type="ORF">H312_01504</name>
</gene>
<dbReference type="AlphaFoldDB" id="A0A059F1Q3"/>
<organism evidence="2 3">
    <name type="scientific">Anncaliia algerae PRA339</name>
    <dbReference type="NCBI Taxonomy" id="1288291"/>
    <lineage>
        <taxon>Eukaryota</taxon>
        <taxon>Fungi</taxon>
        <taxon>Fungi incertae sedis</taxon>
        <taxon>Microsporidia</taxon>
        <taxon>Tubulinosematoidea</taxon>
        <taxon>Tubulinosematidae</taxon>
        <taxon>Anncaliia</taxon>
    </lineage>
</organism>
<dbReference type="VEuPathDB" id="MicrosporidiaDB:H312_01504"/>
<evidence type="ECO:0000313" key="3">
    <source>
        <dbReference type="Proteomes" id="UP000030655"/>
    </source>
</evidence>
<keyword evidence="3" id="KW-1185">Reference proteome</keyword>
<name>A0A059F1Q3_9MICR</name>
<feature type="transmembrane region" description="Helical" evidence="1">
    <location>
        <begin position="92"/>
        <end position="116"/>
    </location>
</feature>
<dbReference type="HOGENOM" id="CLU_1160859_0_0_1"/>
<feature type="transmembrane region" description="Helical" evidence="1">
    <location>
        <begin position="34"/>
        <end position="56"/>
    </location>
</feature>
<proteinExistence type="predicted"/>
<feature type="transmembrane region" description="Helical" evidence="1">
    <location>
        <begin position="204"/>
        <end position="227"/>
    </location>
</feature>
<reference evidence="2 3" key="2">
    <citation type="submission" date="2014-03" db="EMBL/GenBank/DDBJ databases">
        <title>The Genome Sequence of Anncaliia algerae insect isolate PRA339.</title>
        <authorList>
            <consortium name="The Broad Institute Genome Sequencing Platform"/>
            <consortium name="The Broad Institute Genome Sequencing Center for Infectious Disease"/>
            <person name="Cuomo C."/>
            <person name="Becnel J."/>
            <person name="Sanscrainte N."/>
            <person name="Walker B."/>
            <person name="Young S.K."/>
            <person name="Zeng Q."/>
            <person name="Gargeya S."/>
            <person name="Fitzgerald M."/>
            <person name="Haas B."/>
            <person name="Abouelleil A."/>
            <person name="Alvarado L."/>
            <person name="Arachchi H.M."/>
            <person name="Berlin A.M."/>
            <person name="Chapman S.B."/>
            <person name="Dewar J."/>
            <person name="Goldberg J."/>
            <person name="Griggs A."/>
            <person name="Gujja S."/>
            <person name="Hansen M."/>
            <person name="Howarth C."/>
            <person name="Imamovic A."/>
            <person name="Larimer J."/>
            <person name="McCowan C."/>
            <person name="Murphy C."/>
            <person name="Neiman D."/>
            <person name="Pearson M."/>
            <person name="Priest M."/>
            <person name="Roberts A."/>
            <person name="Saif S."/>
            <person name="Shea T."/>
            <person name="Sisk P."/>
            <person name="Sykes S."/>
            <person name="Wortman J."/>
            <person name="Nusbaum C."/>
            <person name="Birren B."/>
        </authorList>
    </citation>
    <scope>NUCLEOTIDE SEQUENCE [LARGE SCALE GENOMIC DNA]</scope>
    <source>
        <strain evidence="2 3">PRA339</strain>
    </source>
</reference>
<reference evidence="3" key="1">
    <citation type="submission" date="2013-02" db="EMBL/GenBank/DDBJ databases">
        <authorList>
            <consortium name="The Broad Institute Genome Sequencing Platform"/>
            <person name="Cuomo C."/>
            <person name="Becnel J."/>
            <person name="Sanscrainte N."/>
            <person name="Walker B."/>
            <person name="Young S.K."/>
            <person name="Zeng Q."/>
            <person name="Gargeya S."/>
            <person name="Fitzgerald M."/>
            <person name="Haas B."/>
            <person name="Abouelleil A."/>
            <person name="Alvarado L."/>
            <person name="Arachchi H.M."/>
            <person name="Berlin A.M."/>
            <person name="Chapman S.B."/>
            <person name="Dewar J."/>
            <person name="Goldberg J."/>
            <person name="Griggs A."/>
            <person name="Gujja S."/>
            <person name="Hansen M."/>
            <person name="Howarth C."/>
            <person name="Imamovic A."/>
            <person name="Larimer J."/>
            <person name="McCowan C."/>
            <person name="Murphy C."/>
            <person name="Neiman D."/>
            <person name="Pearson M."/>
            <person name="Priest M."/>
            <person name="Roberts A."/>
            <person name="Saif S."/>
            <person name="Shea T."/>
            <person name="Sisk P."/>
            <person name="Sykes S."/>
            <person name="Wortman J."/>
            <person name="Nusbaum C."/>
            <person name="Birren B."/>
        </authorList>
    </citation>
    <scope>NUCLEOTIDE SEQUENCE [LARGE SCALE GENOMIC DNA]</scope>
    <source>
        <strain evidence="3">PRA339</strain>
    </source>
</reference>
<sequence>MEYENYDVYKNIEKLKFFNSIKPKHLRLNAINNFIVRSLVISIMTIGLISNLFFLFVDICIGNDVKFGFMYGFLMINIFKAYLIIQKKRIRLAYLFYIIEYLVFLIYFIYFFPYYIFTPKNFIVFTSAIFISLFLTFLLQTISNSFFIKDQRIALVLICSLIYFINILILVALVGKSTYLIIFSICHILFSIPFLFIQKKYKYIYIYSDYFLSLFLIFFAQSTLSILESSQENILSCKS</sequence>